<gene>
    <name evidence="4" type="primary">aroF</name>
    <name evidence="4" type="ORF">H9746_02915</name>
</gene>
<accession>A0A9D1TIB5</accession>
<dbReference type="AlphaFoldDB" id="A0A9D1TIB5"/>
<dbReference type="GO" id="GO:0009073">
    <property type="term" value="P:aromatic amino acid family biosynthetic process"/>
    <property type="evidence" value="ECO:0007669"/>
    <property type="project" value="InterPro"/>
</dbReference>
<sequence length="339" mass="37250">MIIVMKNGTTEEHITKLSNWLSERFNVQVNPIYGTGTTVLALVGDTGAVDKDALLLDKYVERITKVQEPFKLANRKMHPQDTIVKIADGVEVGGKKIVVMAGPCSVESREQIIDVAKNVKKNGATVLRGGAWKPRSSPYSFQGLKAEGLDLLHEAHKETGLPVVTEITNPAHIELFMEKCDCFQVGARNMQNFELLKELGQTDKPVLLKRGFANTIEEFLMSAEYLMAGGNKNVILCERGIRTYETYTRNTLDISAVPVLKRMSHLPVVVDPSHAGGIYWMVEPLARAAVAAGADGLMIEVHNDPAHALSDGAQSLTYESFEETMNSLRSIANAMGREI</sequence>
<dbReference type="PANTHER" id="PTHR43018">
    <property type="entry name" value="PHOSPHO-2-DEHYDRO-3-DEOXYHEPTONATE ALDOLASE"/>
    <property type="match status" value="1"/>
</dbReference>
<keyword evidence="1 4" id="KW-0808">Transferase</keyword>
<dbReference type="Pfam" id="PF00793">
    <property type="entry name" value="DAHP_synth_1"/>
    <property type="match status" value="1"/>
</dbReference>
<dbReference type="Pfam" id="PF18152">
    <property type="entry name" value="DAHP_snth_FXD"/>
    <property type="match status" value="1"/>
</dbReference>
<dbReference type="NCBIfam" id="NF006421">
    <property type="entry name" value="PRK08673.1"/>
    <property type="match status" value="1"/>
</dbReference>
<evidence type="ECO:0000256" key="1">
    <source>
        <dbReference type="ARBA" id="ARBA00022679"/>
    </source>
</evidence>
<evidence type="ECO:0000313" key="5">
    <source>
        <dbReference type="Proteomes" id="UP000886808"/>
    </source>
</evidence>
<dbReference type="NCBIfam" id="NF009239">
    <property type="entry name" value="PRK12595.1"/>
    <property type="match status" value="1"/>
</dbReference>
<dbReference type="PANTHER" id="PTHR43018:SF2">
    <property type="entry name" value="PHOSPHO-2-DEHYDRO-3-DEOXYHEPTONATE ALDOLASE"/>
    <property type="match status" value="1"/>
</dbReference>
<dbReference type="EMBL" id="DXIE01000021">
    <property type="protein sequence ID" value="HIV61785.1"/>
    <property type="molecule type" value="Genomic_DNA"/>
</dbReference>
<evidence type="ECO:0000313" key="4">
    <source>
        <dbReference type="EMBL" id="HIV61785.1"/>
    </source>
</evidence>
<reference evidence="4" key="1">
    <citation type="journal article" date="2021" name="PeerJ">
        <title>Extensive microbial diversity within the chicken gut microbiome revealed by metagenomics and culture.</title>
        <authorList>
            <person name="Gilroy R."/>
            <person name="Ravi A."/>
            <person name="Getino M."/>
            <person name="Pursley I."/>
            <person name="Horton D.L."/>
            <person name="Alikhan N.F."/>
            <person name="Baker D."/>
            <person name="Gharbi K."/>
            <person name="Hall N."/>
            <person name="Watson M."/>
            <person name="Adriaenssens E.M."/>
            <person name="Foster-Nyarko E."/>
            <person name="Jarju S."/>
            <person name="Secka A."/>
            <person name="Antonio M."/>
            <person name="Oren A."/>
            <person name="Chaudhuri R.R."/>
            <person name="La Ragione R."/>
            <person name="Hildebrand F."/>
            <person name="Pallen M.J."/>
        </authorList>
    </citation>
    <scope>NUCLEOTIDE SEQUENCE</scope>
    <source>
        <strain evidence="4">CHK193-4272</strain>
    </source>
</reference>
<name>A0A9D1TIB5_9FIRM</name>
<dbReference type="Gene3D" id="3.30.70.1140">
    <property type="entry name" value="Phospho-2-dehydro-3-deoxyheptonate aldolase, domain 1"/>
    <property type="match status" value="1"/>
</dbReference>
<dbReference type="InterPro" id="IPR006218">
    <property type="entry name" value="DAHP1/KDSA"/>
</dbReference>
<evidence type="ECO:0000259" key="3">
    <source>
        <dbReference type="Pfam" id="PF18152"/>
    </source>
</evidence>
<dbReference type="NCBIfam" id="TIGR01361">
    <property type="entry name" value="DAHP_synth_Bsub"/>
    <property type="match status" value="1"/>
</dbReference>
<dbReference type="SUPFAM" id="SSF51569">
    <property type="entry name" value="Aldolase"/>
    <property type="match status" value="1"/>
</dbReference>
<proteinExistence type="predicted"/>
<dbReference type="InterPro" id="IPR006268">
    <property type="entry name" value="DAHP_syn_2"/>
</dbReference>
<organism evidence="4 5">
    <name type="scientific">Candidatus Butyricicoccus avistercoris</name>
    <dbReference type="NCBI Taxonomy" id="2838518"/>
    <lineage>
        <taxon>Bacteria</taxon>
        <taxon>Bacillati</taxon>
        <taxon>Bacillota</taxon>
        <taxon>Clostridia</taxon>
        <taxon>Eubacteriales</taxon>
        <taxon>Butyricicoccaceae</taxon>
        <taxon>Butyricicoccus</taxon>
    </lineage>
</organism>
<dbReference type="InterPro" id="IPR052899">
    <property type="entry name" value="Class-I_DAHP_synthase"/>
</dbReference>
<dbReference type="GO" id="GO:0016832">
    <property type="term" value="F:aldehyde-lyase activity"/>
    <property type="evidence" value="ECO:0007669"/>
    <property type="project" value="InterPro"/>
</dbReference>
<reference evidence="4" key="2">
    <citation type="submission" date="2021-04" db="EMBL/GenBank/DDBJ databases">
        <authorList>
            <person name="Gilroy R."/>
        </authorList>
    </citation>
    <scope>NUCLEOTIDE SEQUENCE</scope>
    <source>
        <strain evidence="4">CHK193-4272</strain>
    </source>
</reference>
<dbReference type="InterPro" id="IPR013785">
    <property type="entry name" value="Aldolase_TIM"/>
</dbReference>
<dbReference type="InterPro" id="IPR041071">
    <property type="entry name" value="DAHP_snth_FXD"/>
</dbReference>
<dbReference type="EC" id="2.5.1.54" evidence="4"/>
<protein>
    <submittedName>
        <fullName evidence="4">3-deoxy-7-phosphoheptulonate synthase</fullName>
        <ecNumber evidence="4">2.5.1.54</ecNumber>
    </submittedName>
</protein>
<dbReference type="Proteomes" id="UP000886808">
    <property type="component" value="Unassembled WGS sequence"/>
</dbReference>
<comment type="caution">
    <text evidence="4">The sequence shown here is derived from an EMBL/GenBank/DDBJ whole genome shotgun (WGS) entry which is preliminary data.</text>
</comment>
<evidence type="ECO:0000259" key="2">
    <source>
        <dbReference type="Pfam" id="PF00793"/>
    </source>
</evidence>
<feature type="domain" description="DAHP synthase ferredoxin-like" evidence="3">
    <location>
        <begin position="1"/>
        <end position="68"/>
    </location>
</feature>
<dbReference type="GO" id="GO:0003849">
    <property type="term" value="F:3-deoxy-7-phosphoheptulonate synthase activity"/>
    <property type="evidence" value="ECO:0007669"/>
    <property type="project" value="UniProtKB-EC"/>
</dbReference>
<dbReference type="Gene3D" id="3.20.20.70">
    <property type="entry name" value="Aldolase class I"/>
    <property type="match status" value="1"/>
</dbReference>
<feature type="domain" description="DAHP synthetase I/KDSA" evidence="2">
    <location>
        <begin position="89"/>
        <end position="329"/>
    </location>
</feature>